<protein>
    <submittedName>
        <fullName evidence="1">Uncharacterized protein</fullName>
    </submittedName>
</protein>
<evidence type="ECO:0000313" key="2">
    <source>
        <dbReference type="Proteomes" id="UP000807353"/>
    </source>
</evidence>
<accession>A0A9P6CF73</accession>
<dbReference type="Proteomes" id="UP000807353">
    <property type="component" value="Unassembled WGS sequence"/>
</dbReference>
<gene>
    <name evidence="1" type="ORF">BDZ94DRAFT_1258131</name>
</gene>
<keyword evidence="2" id="KW-1185">Reference proteome</keyword>
<dbReference type="EMBL" id="MU150260">
    <property type="protein sequence ID" value="KAF9463627.1"/>
    <property type="molecule type" value="Genomic_DNA"/>
</dbReference>
<dbReference type="AlphaFoldDB" id="A0A9P6CF73"/>
<evidence type="ECO:0000313" key="1">
    <source>
        <dbReference type="EMBL" id="KAF9463627.1"/>
    </source>
</evidence>
<proteinExistence type="predicted"/>
<comment type="caution">
    <text evidence="1">The sequence shown here is derived from an EMBL/GenBank/DDBJ whole genome shotgun (WGS) entry which is preliminary data.</text>
</comment>
<organism evidence="1 2">
    <name type="scientific">Collybia nuda</name>
    <dbReference type="NCBI Taxonomy" id="64659"/>
    <lineage>
        <taxon>Eukaryota</taxon>
        <taxon>Fungi</taxon>
        <taxon>Dikarya</taxon>
        <taxon>Basidiomycota</taxon>
        <taxon>Agaricomycotina</taxon>
        <taxon>Agaricomycetes</taxon>
        <taxon>Agaricomycetidae</taxon>
        <taxon>Agaricales</taxon>
        <taxon>Tricholomatineae</taxon>
        <taxon>Clitocybaceae</taxon>
        <taxon>Collybia</taxon>
    </lineage>
</organism>
<reference evidence="1" key="1">
    <citation type="submission" date="2020-11" db="EMBL/GenBank/DDBJ databases">
        <authorList>
            <consortium name="DOE Joint Genome Institute"/>
            <person name="Ahrendt S."/>
            <person name="Riley R."/>
            <person name="Andreopoulos W."/>
            <person name="Labutti K."/>
            <person name="Pangilinan J."/>
            <person name="Ruiz-Duenas F.J."/>
            <person name="Barrasa J.M."/>
            <person name="Sanchez-Garcia M."/>
            <person name="Camarero S."/>
            <person name="Miyauchi S."/>
            <person name="Serrano A."/>
            <person name="Linde D."/>
            <person name="Babiker R."/>
            <person name="Drula E."/>
            <person name="Ayuso-Fernandez I."/>
            <person name="Pacheco R."/>
            <person name="Padilla G."/>
            <person name="Ferreira P."/>
            <person name="Barriuso J."/>
            <person name="Kellner H."/>
            <person name="Castanera R."/>
            <person name="Alfaro M."/>
            <person name="Ramirez L."/>
            <person name="Pisabarro A.G."/>
            <person name="Kuo A."/>
            <person name="Tritt A."/>
            <person name="Lipzen A."/>
            <person name="He G."/>
            <person name="Yan M."/>
            <person name="Ng V."/>
            <person name="Cullen D."/>
            <person name="Martin F."/>
            <person name="Rosso M.-N."/>
            <person name="Henrissat B."/>
            <person name="Hibbett D."/>
            <person name="Martinez A.T."/>
            <person name="Grigoriev I.V."/>
        </authorList>
    </citation>
    <scope>NUCLEOTIDE SEQUENCE</scope>
    <source>
        <strain evidence="1">CBS 247.69</strain>
    </source>
</reference>
<name>A0A9P6CF73_9AGAR</name>
<sequence length="73" mass="8100">MRMPGFFSPPSFSILTFLASRPLPIPVMLLEYDYISRSEKPYSRQTARQTALNQLLIALSATASYRGGMTGGK</sequence>